<reference evidence="1" key="1">
    <citation type="journal article" date="2021" name="PeerJ">
        <title>Extensive microbial diversity within the chicken gut microbiome revealed by metagenomics and culture.</title>
        <authorList>
            <person name="Gilroy R."/>
            <person name="Ravi A."/>
            <person name="Getino M."/>
            <person name="Pursley I."/>
            <person name="Horton D.L."/>
            <person name="Alikhan N.F."/>
            <person name="Baker D."/>
            <person name="Gharbi K."/>
            <person name="Hall N."/>
            <person name="Watson M."/>
            <person name="Adriaenssens E.M."/>
            <person name="Foster-Nyarko E."/>
            <person name="Jarju S."/>
            <person name="Secka A."/>
            <person name="Antonio M."/>
            <person name="Oren A."/>
            <person name="Chaudhuri R.R."/>
            <person name="La Ragione R."/>
            <person name="Hildebrand F."/>
            <person name="Pallen M.J."/>
        </authorList>
    </citation>
    <scope>NUCLEOTIDE SEQUENCE</scope>
    <source>
        <strain evidence="1">CHK192-9172</strain>
    </source>
</reference>
<protein>
    <submittedName>
        <fullName evidence="1">GNAT family acetyltransferase</fullName>
    </submittedName>
</protein>
<organism evidence="1 2">
    <name type="scientific">Candidatus Eubacterium avistercoris</name>
    <dbReference type="NCBI Taxonomy" id="2838567"/>
    <lineage>
        <taxon>Bacteria</taxon>
        <taxon>Bacillati</taxon>
        <taxon>Bacillota</taxon>
        <taxon>Clostridia</taxon>
        <taxon>Eubacteriales</taxon>
        <taxon>Eubacteriaceae</taxon>
        <taxon>Eubacterium</taxon>
    </lineage>
</organism>
<comment type="caution">
    <text evidence="1">The sequence shown here is derived from an EMBL/GenBank/DDBJ whole genome shotgun (WGS) entry which is preliminary data.</text>
</comment>
<name>A0A9D2D353_9FIRM</name>
<sequence length="87" mass="10200">MIKYTDVFNINFYQKEIFHGSWKQMRYQIQQSQNEDDSPALLVTIWPGPYNFAATDDSLKRTAVFEFSNDGLKAAVDYLNEQYPSFC</sequence>
<reference evidence="1" key="2">
    <citation type="submission" date="2021-04" db="EMBL/GenBank/DDBJ databases">
        <authorList>
            <person name="Gilroy R."/>
        </authorList>
    </citation>
    <scope>NUCLEOTIDE SEQUENCE</scope>
    <source>
        <strain evidence="1">CHK192-9172</strain>
    </source>
</reference>
<evidence type="ECO:0000313" key="2">
    <source>
        <dbReference type="Proteomes" id="UP000824024"/>
    </source>
</evidence>
<accession>A0A9D2D353</accession>
<dbReference type="Proteomes" id="UP000824024">
    <property type="component" value="Unassembled WGS sequence"/>
</dbReference>
<dbReference type="EMBL" id="DXCH01000182">
    <property type="protein sequence ID" value="HIZ07581.1"/>
    <property type="molecule type" value="Genomic_DNA"/>
</dbReference>
<proteinExistence type="predicted"/>
<dbReference type="AlphaFoldDB" id="A0A9D2D353"/>
<gene>
    <name evidence="1" type="ORF">IAA08_06565</name>
</gene>
<evidence type="ECO:0000313" key="1">
    <source>
        <dbReference type="EMBL" id="HIZ07581.1"/>
    </source>
</evidence>